<dbReference type="InParanoid" id="T0S0W7"/>
<feature type="compositionally biased region" description="Basic and acidic residues" evidence="1">
    <location>
        <begin position="23"/>
        <end position="36"/>
    </location>
</feature>
<dbReference type="OMA" id="CCKFQNF"/>
<keyword evidence="4" id="KW-1185">Reference proteome</keyword>
<dbReference type="VEuPathDB" id="FungiDB:SDRG_04286"/>
<keyword evidence="2" id="KW-0472">Membrane</keyword>
<dbReference type="RefSeq" id="XP_008608175.1">
    <property type="nucleotide sequence ID" value="XM_008609953.1"/>
</dbReference>
<keyword evidence="2" id="KW-0812">Transmembrane</keyword>
<gene>
    <name evidence="3" type="ORF">SDRG_04286</name>
</gene>
<keyword evidence="2" id="KW-1133">Transmembrane helix</keyword>
<dbReference type="GeneID" id="19945013"/>
<feature type="transmembrane region" description="Helical" evidence="2">
    <location>
        <begin position="45"/>
        <end position="66"/>
    </location>
</feature>
<reference evidence="3 4" key="1">
    <citation type="submission" date="2012-04" db="EMBL/GenBank/DDBJ databases">
        <title>The Genome Sequence of Saprolegnia declina VS20.</title>
        <authorList>
            <consortium name="The Broad Institute Genome Sequencing Platform"/>
            <person name="Russ C."/>
            <person name="Nusbaum C."/>
            <person name="Tyler B."/>
            <person name="van West P."/>
            <person name="Dieguez-Uribeondo J."/>
            <person name="de Bruijn I."/>
            <person name="Tripathy S."/>
            <person name="Jiang R."/>
            <person name="Young S.K."/>
            <person name="Zeng Q."/>
            <person name="Gargeya S."/>
            <person name="Fitzgerald M."/>
            <person name="Haas B."/>
            <person name="Abouelleil A."/>
            <person name="Alvarado L."/>
            <person name="Arachchi H.M."/>
            <person name="Berlin A."/>
            <person name="Chapman S.B."/>
            <person name="Goldberg J."/>
            <person name="Griggs A."/>
            <person name="Gujja S."/>
            <person name="Hansen M."/>
            <person name="Howarth C."/>
            <person name="Imamovic A."/>
            <person name="Larimer J."/>
            <person name="McCowen C."/>
            <person name="Montmayeur A."/>
            <person name="Murphy C."/>
            <person name="Neiman D."/>
            <person name="Pearson M."/>
            <person name="Priest M."/>
            <person name="Roberts A."/>
            <person name="Saif S."/>
            <person name="Shea T."/>
            <person name="Sisk P."/>
            <person name="Sykes S."/>
            <person name="Wortman J."/>
            <person name="Nusbaum C."/>
            <person name="Birren B."/>
        </authorList>
    </citation>
    <scope>NUCLEOTIDE SEQUENCE [LARGE SCALE GENOMIC DNA]</scope>
    <source>
        <strain evidence="3 4">VS20</strain>
    </source>
</reference>
<evidence type="ECO:0000313" key="3">
    <source>
        <dbReference type="EMBL" id="EQC38583.1"/>
    </source>
</evidence>
<name>T0S0W7_SAPDV</name>
<evidence type="ECO:0000256" key="1">
    <source>
        <dbReference type="SAM" id="MobiDB-lite"/>
    </source>
</evidence>
<protein>
    <submittedName>
        <fullName evidence="3">Uncharacterized protein</fullName>
    </submittedName>
</protein>
<feature type="region of interest" description="Disordered" evidence="1">
    <location>
        <begin position="1"/>
        <end position="37"/>
    </location>
</feature>
<accession>T0S0W7</accession>
<dbReference type="Proteomes" id="UP000030762">
    <property type="component" value="Unassembled WGS sequence"/>
</dbReference>
<sequence length="94" mass="10162">MFARSVSKITAPMTRGISRSARRMGEDHHHEHRVFEDGPFNSKSIGAGIIAIVGGGAVVTVGCCKFQNFKHGFPQKKEDLGTVAAQRGTIKKPL</sequence>
<dbReference type="eggNOG" id="ENOG502SE1V">
    <property type="taxonomic scope" value="Eukaryota"/>
</dbReference>
<dbReference type="AlphaFoldDB" id="T0S0W7"/>
<dbReference type="EMBL" id="JH767141">
    <property type="protein sequence ID" value="EQC38583.1"/>
    <property type="molecule type" value="Genomic_DNA"/>
</dbReference>
<proteinExistence type="predicted"/>
<dbReference type="OrthoDB" id="78164at2759"/>
<evidence type="ECO:0000313" key="4">
    <source>
        <dbReference type="Proteomes" id="UP000030762"/>
    </source>
</evidence>
<organism evidence="3 4">
    <name type="scientific">Saprolegnia diclina (strain VS20)</name>
    <dbReference type="NCBI Taxonomy" id="1156394"/>
    <lineage>
        <taxon>Eukaryota</taxon>
        <taxon>Sar</taxon>
        <taxon>Stramenopiles</taxon>
        <taxon>Oomycota</taxon>
        <taxon>Saprolegniomycetes</taxon>
        <taxon>Saprolegniales</taxon>
        <taxon>Saprolegniaceae</taxon>
        <taxon>Saprolegnia</taxon>
    </lineage>
</organism>
<evidence type="ECO:0000256" key="2">
    <source>
        <dbReference type="SAM" id="Phobius"/>
    </source>
</evidence>